<reference evidence="5 6" key="1">
    <citation type="submission" date="2023-05" db="EMBL/GenBank/DDBJ databases">
        <title>Genome sequence of Pinibacter sp. MAH-24.</title>
        <authorList>
            <person name="Huq M.A."/>
        </authorList>
    </citation>
    <scope>NUCLEOTIDE SEQUENCE [LARGE SCALE GENOMIC DNA]</scope>
    <source>
        <strain evidence="5 6">MAH-24</strain>
    </source>
</reference>
<dbReference type="PANTHER" id="PTHR30307:SF0">
    <property type="entry name" value="S-ADENOSYLMETHIONINE:TRNA RIBOSYLTRANSFERASE-ISOMERASE"/>
    <property type="match status" value="1"/>
</dbReference>
<keyword evidence="6" id="KW-1185">Reference proteome</keyword>
<evidence type="ECO:0000313" key="6">
    <source>
        <dbReference type="Proteomes" id="UP001226434"/>
    </source>
</evidence>
<keyword evidence="2" id="KW-0808">Transferase</keyword>
<dbReference type="Gene3D" id="3.40.1780.10">
    <property type="entry name" value="QueA-like"/>
    <property type="match status" value="2"/>
</dbReference>
<comment type="caution">
    <text evidence="5">The sequence shown here is derived from an EMBL/GenBank/DDBJ whole genome shotgun (WGS) entry which is preliminary data.</text>
</comment>
<dbReference type="InterPro" id="IPR003699">
    <property type="entry name" value="QueA"/>
</dbReference>
<keyword evidence="4" id="KW-0671">Queuosine biosynthesis</keyword>
<dbReference type="Pfam" id="PF02547">
    <property type="entry name" value="Queuosine_synth"/>
    <property type="match status" value="1"/>
</dbReference>
<keyword evidence="1" id="KW-0963">Cytoplasm</keyword>
<protein>
    <submittedName>
        <fullName evidence="5">S-adenosylmethionine:tRNA ribosyltransferase-isomerase</fullName>
    </submittedName>
</protein>
<name>A0ABT6R8D9_9BACT</name>
<dbReference type="RefSeq" id="WP_282332254.1">
    <property type="nucleotide sequence ID" value="NZ_JASBRG010000001.1"/>
</dbReference>
<dbReference type="PANTHER" id="PTHR30307">
    <property type="entry name" value="S-ADENOSYLMETHIONINE:TRNA RIBOSYLTRANSFERASE-ISOMERASE"/>
    <property type="match status" value="1"/>
</dbReference>
<evidence type="ECO:0000313" key="5">
    <source>
        <dbReference type="EMBL" id="MDI3318164.1"/>
    </source>
</evidence>
<keyword evidence="3" id="KW-0949">S-adenosyl-L-methionine</keyword>
<sequence>MHPEKLSINDYTYTLPEERIARFPLQERDASKLLVYKSGKIEQSTYSNISSFVPENSLLVFNNTKVVEARILFQKPTGGIIEIFCLEPSDIYPDLTTAMLQKNKVQWKCLIGGASKWKHGQILEKSLSHNPADNGDKAMPCLYAKMIERLPDCFMLELSWEPASLSFAEVLHTFGIIPIPPYLKRETTADDSSTYQTIYAEHDGSVAAPTAGLHFTPAIFDALKEKNVEHTFVTLHVGAGTFKPVKAERMQDHEMHAEFIDVDKATIQKLIDFHSNIFAVGTTSLRTLESLYWMGVKALMHSDTNMHELEIHQWDVYGEALQQMNVTLIDSMIALLQWMHKNNLEKILCKTQILIAPGYCFKVIKGLVTNFHQPQSTLLLLVAALIGEDWRKVYDYALENDFRFLSYGDGSLLFNSQV</sequence>
<gene>
    <name evidence="5" type="ORF">QJ048_00170</name>
</gene>
<dbReference type="InterPro" id="IPR036100">
    <property type="entry name" value="QueA_sf"/>
</dbReference>
<evidence type="ECO:0000256" key="3">
    <source>
        <dbReference type="ARBA" id="ARBA00022691"/>
    </source>
</evidence>
<evidence type="ECO:0000256" key="2">
    <source>
        <dbReference type="ARBA" id="ARBA00022679"/>
    </source>
</evidence>
<dbReference type="SUPFAM" id="SSF111337">
    <property type="entry name" value="QueA-like"/>
    <property type="match status" value="1"/>
</dbReference>
<evidence type="ECO:0000256" key="1">
    <source>
        <dbReference type="ARBA" id="ARBA00022490"/>
    </source>
</evidence>
<dbReference type="EMBL" id="JASBRG010000001">
    <property type="protein sequence ID" value="MDI3318164.1"/>
    <property type="molecule type" value="Genomic_DNA"/>
</dbReference>
<organism evidence="5 6">
    <name type="scientific">Pinibacter soli</name>
    <dbReference type="NCBI Taxonomy" id="3044211"/>
    <lineage>
        <taxon>Bacteria</taxon>
        <taxon>Pseudomonadati</taxon>
        <taxon>Bacteroidota</taxon>
        <taxon>Chitinophagia</taxon>
        <taxon>Chitinophagales</taxon>
        <taxon>Chitinophagaceae</taxon>
        <taxon>Pinibacter</taxon>
    </lineage>
</organism>
<dbReference type="InterPro" id="IPR042118">
    <property type="entry name" value="QueA_dom1"/>
</dbReference>
<proteinExistence type="predicted"/>
<evidence type="ECO:0000256" key="4">
    <source>
        <dbReference type="ARBA" id="ARBA00022785"/>
    </source>
</evidence>
<accession>A0ABT6R8D9</accession>
<dbReference type="Proteomes" id="UP001226434">
    <property type="component" value="Unassembled WGS sequence"/>
</dbReference>